<reference evidence="2 3" key="1">
    <citation type="journal article" date="2016" name="Int. J. Syst. Evol. Microbiol.">
        <title>Pyruvatibacter mobilis gen. nov., sp. nov., a marine bacterium from the culture broth of Picochlorum sp. 122.</title>
        <authorList>
            <person name="Wang G."/>
            <person name="Tang M."/>
            <person name="Wu H."/>
            <person name="Dai S."/>
            <person name="Li T."/>
            <person name="Chen C."/>
            <person name="He H."/>
            <person name="Fan J."/>
            <person name="Xiang W."/>
            <person name="Li X."/>
        </authorList>
    </citation>
    <scope>NUCLEOTIDE SEQUENCE [LARGE SCALE GENOMIC DNA]</scope>
    <source>
        <strain evidence="2 3">GYP-11</strain>
    </source>
</reference>
<evidence type="ECO:0000313" key="3">
    <source>
        <dbReference type="Proteomes" id="UP000470384"/>
    </source>
</evidence>
<evidence type="ECO:0000313" key="2">
    <source>
        <dbReference type="EMBL" id="NBG95584.1"/>
    </source>
</evidence>
<dbReference type="GeneID" id="300654950"/>
<dbReference type="Pfam" id="PF04993">
    <property type="entry name" value="TfoX_N"/>
    <property type="match status" value="1"/>
</dbReference>
<evidence type="ECO:0000259" key="1">
    <source>
        <dbReference type="Pfam" id="PF04993"/>
    </source>
</evidence>
<dbReference type="EMBL" id="WXYQ01000005">
    <property type="protein sequence ID" value="NBG95584.1"/>
    <property type="molecule type" value="Genomic_DNA"/>
</dbReference>
<protein>
    <submittedName>
        <fullName evidence="2">Transcriptional regulator</fullName>
    </submittedName>
</protein>
<feature type="domain" description="TfoX N-terminal" evidence="1">
    <location>
        <begin position="13"/>
        <end position="104"/>
    </location>
</feature>
<accession>A0A845QAU8</accession>
<dbReference type="Proteomes" id="UP000470384">
    <property type="component" value="Unassembled WGS sequence"/>
</dbReference>
<dbReference type="PANTHER" id="PTHR36121">
    <property type="entry name" value="PROTEIN SXY"/>
    <property type="match status" value="1"/>
</dbReference>
<dbReference type="SUPFAM" id="SSF159894">
    <property type="entry name" value="YgaC/TfoX-N like"/>
    <property type="match status" value="1"/>
</dbReference>
<gene>
    <name evidence="2" type="ORF">GTQ45_07535</name>
</gene>
<dbReference type="PANTHER" id="PTHR36121:SF1">
    <property type="entry name" value="PROTEIN SXY"/>
    <property type="match status" value="1"/>
</dbReference>
<dbReference type="InterPro" id="IPR047525">
    <property type="entry name" value="TfoX-like"/>
</dbReference>
<proteinExistence type="predicted"/>
<dbReference type="InterPro" id="IPR007076">
    <property type="entry name" value="TfoX_N"/>
</dbReference>
<sequence length="122" mass="13645">MPVSADYTDFLIEMLAPLGPVTSRRMFGGAGLFADGLMFGLIVDDVLYFKVDGENRAAFEEEGMEIFSYARSGKQASLSYWRVPERLFDEPDEFVNWARDAMSVALRADAAKPPSQRKKHSA</sequence>
<comment type="caution">
    <text evidence="2">The sequence shown here is derived from an EMBL/GenBank/DDBJ whole genome shotgun (WGS) entry which is preliminary data.</text>
</comment>
<dbReference type="RefSeq" id="WP_160587525.1">
    <property type="nucleotide sequence ID" value="NZ_BMHN01000001.1"/>
</dbReference>
<keyword evidence="3" id="KW-1185">Reference proteome</keyword>
<dbReference type="OrthoDB" id="1524907at2"/>
<name>A0A845QAU8_9HYPH</name>
<dbReference type="Gene3D" id="3.30.1460.30">
    <property type="entry name" value="YgaC/TfoX-N like chaperone"/>
    <property type="match status" value="1"/>
</dbReference>
<dbReference type="AlphaFoldDB" id="A0A845QAU8"/>
<organism evidence="2 3">
    <name type="scientific">Pyruvatibacter mobilis</name>
    <dbReference type="NCBI Taxonomy" id="1712261"/>
    <lineage>
        <taxon>Bacteria</taxon>
        <taxon>Pseudomonadati</taxon>
        <taxon>Pseudomonadota</taxon>
        <taxon>Alphaproteobacteria</taxon>
        <taxon>Hyphomicrobiales</taxon>
        <taxon>Parvibaculaceae</taxon>
        <taxon>Pyruvatibacter</taxon>
    </lineage>
</organism>